<dbReference type="GO" id="GO:0046872">
    <property type="term" value="F:metal ion binding"/>
    <property type="evidence" value="ECO:0007669"/>
    <property type="project" value="UniProtKB-KW"/>
</dbReference>
<dbReference type="FunFam" id="3.60.40.10:FF:000016">
    <property type="entry name" value="Protein phosphatase 2C"/>
    <property type="match status" value="1"/>
</dbReference>
<dbReference type="InterPro" id="IPR000222">
    <property type="entry name" value="PP2C_BS"/>
</dbReference>
<feature type="region of interest" description="Disordered" evidence="11">
    <location>
        <begin position="398"/>
        <end position="430"/>
    </location>
</feature>
<evidence type="ECO:0000256" key="1">
    <source>
        <dbReference type="ARBA" id="ARBA00001936"/>
    </source>
</evidence>
<comment type="cofactor">
    <cofactor evidence="2">
        <name>Mg(2+)</name>
        <dbReference type="ChEBI" id="CHEBI:18420"/>
    </cofactor>
</comment>
<organism evidence="13 14">
    <name type="scientific">Kuraishia capsulata CBS 1993</name>
    <dbReference type="NCBI Taxonomy" id="1382522"/>
    <lineage>
        <taxon>Eukaryota</taxon>
        <taxon>Fungi</taxon>
        <taxon>Dikarya</taxon>
        <taxon>Ascomycota</taxon>
        <taxon>Saccharomycotina</taxon>
        <taxon>Pichiomycetes</taxon>
        <taxon>Pichiales</taxon>
        <taxon>Pichiaceae</taxon>
        <taxon>Kuraishia</taxon>
    </lineage>
</organism>
<evidence type="ECO:0000256" key="10">
    <source>
        <dbReference type="RuleBase" id="RU003465"/>
    </source>
</evidence>
<dbReference type="STRING" id="1382522.W6MUF1"/>
<proteinExistence type="inferred from homology"/>
<dbReference type="CDD" id="cd00143">
    <property type="entry name" value="PP2Cc"/>
    <property type="match status" value="1"/>
</dbReference>
<comment type="catalytic activity">
    <reaction evidence="9">
        <text>O-phospho-L-threonyl-[protein] + H2O = L-threonyl-[protein] + phosphate</text>
        <dbReference type="Rhea" id="RHEA:47004"/>
        <dbReference type="Rhea" id="RHEA-COMP:11060"/>
        <dbReference type="Rhea" id="RHEA-COMP:11605"/>
        <dbReference type="ChEBI" id="CHEBI:15377"/>
        <dbReference type="ChEBI" id="CHEBI:30013"/>
        <dbReference type="ChEBI" id="CHEBI:43474"/>
        <dbReference type="ChEBI" id="CHEBI:61977"/>
        <dbReference type="EC" id="3.1.3.16"/>
    </reaction>
    <physiologicalReaction direction="left-to-right" evidence="9">
        <dbReference type="Rhea" id="RHEA:47005"/>
    </physiologicalReaction>
</comment>
<dbReference type="InterPro" id="IPR015655">
    <property type="entry name" value="PP2C"/>
</dbReference>
<evidence type="ECO:0000256" key="7">
    <source>
        <dbReference type="ARBA" id="ARBA00022912"/>
    </source>
</evidence>
<dbReference type="PROSITE" id="PS51746">
    <property type="entry name" value="PPM_2"/>
    <property type="match status" value="1"/>
</dbReference>
<dbReference type="Pfam" id="PF00481">
    <property type="entry name" value="PP2C"/>
    <property type="match status" value="1"/>
</dbReference>
<evidence type="ECO:0000313" key="13">
    <source>
        <dbReference type="EMBL" id="CDK29222.1"/>
    </source>
</evidence>
<evidence type="ECO:0000256" key="8">
    <source>
        <dbReference type="ARBA" id="ARBA00023211"/>
    </source>
</evidence>
<dbReference type="InterPro" id="IPR001932">
    <property type="entry name" value="PPM-type_phosphatase-like_dom"/>
</dbReference>
<dbReference type="HOGENOM" id="CLU_013173_4_2_1"/>
<keyword evidence="14" id="KW-1185">Reference proteome</keyword>
<evidence type="ECO:0000256" key="11">
    <source>
        <dbReference type="SAM" id="MobiDB-lite"/>
    </source>
</evidence>
<keyword evidence="6 10" id="KW-0378">Hydrolase</keyword>
<name>W6MUF1_9ASCO</name>
<comment type="similarity">
    <text evidence="3 10">Belongs to the PP2C family.</text>
</comment>
<gene>
    <name evidence="13" type="ORF">KUCA_T00005210001</name>
</gene>
<evidence type="ECO:0000256" key="3">
    <source>
        <dbReference type="ARBA" id="ARBA00006702"/>
    </source>
</evidence>
<dbReference type="OrthoDB" id="10264738at2759"/>
<evidence type="ECO:0000256" key="9">
    <source>
        <dbReference type="ARBA" id="ARBA00048832"/>
    </source>
</evidence>
<feature type="compositionally biased region" description="Acidic residues" evidence="11">
    <location>
        <begin position="403"/>
        <end position="418"/>
    </location>
</feature>
<accession>W6MUF1</accession>
<dbReference type="SUPFAM" id="SSF81606">
    <property type="entry name" value="PP2C-like"/>
    <property type="match status" value="1"/>
</dbReference>
<dbReference type="PANTHER" id="PTHR13832">
    <property type="entry name" value="PROTEIN PHOSPHATASE 2C"/>
    <property type="match status" value="1"/>
</dbReference>
<sequence>MGQILSQPVTEKSSEEGGDADLKYALSSMQGWRVRMEDAHAMVLNLNKDDDSTATDKIAFFGVYDGHGGEKVAIFTGDKMHDVIKETDAFKKKDYSQSLKDGFLATDVAILADPILKKDPSGCAATSAIITPTKIVCGNAGDSRTIMSVKGQAKALSYDHKPTNEGEKTRICAAGGFVDMGRVNGNLALSRSIGDFEFKDSPELPPEEQVVTAFPEIVEHTITSEDEFVILACDGIWDCLTSQQAIDFVRRGVQQGETLVQICESMIDVCLAPTSGGSGIGCDNMSILIVALLQGRTLEEWYEFVKSQIPESTKFPTPDELSESMYDVDIKTKFDKFGRKPELDFDSGVDNEDAPNGRRFPISISDLVASGSFQSRDGVVYLDNSGASILAQLGVTQAFGGEDHDEDDDVEDGMDTEEDQSKIELVEEGE</sequence>
<feature type="domain" description="PPM-type phosphatase" evidence="12">
    <location>
        <begin position="23"/>
        <end position="292"/>
    </location>
</feature>
<dbReference type="EMBL" id="HG793130">
    <property type="protein sequence ID" value="CDK29222.1"/>
    <property type="molecule type" value="Genomic_DNA"/>
</dbReference>
<dbReference type="RefSeq" id="XP_022461210.1">
    <property type="nucleotide sequence ID" value="XM_022600383.1"/>
</dbReference>
<dbReference type="Proteomes" id="UP000019384">
    <property type="component" value="Unassembled WGS sequence"/>
</dbReference>
<keyword evidence="5" id="KW-0479">Metal-binding</keyword>
<dbReference type="Gene3D" id="3.60.40.10">
    <property type="entry name" value="PPM-type phosphatase domain"/>
    <property type="match status" value="1"/>
</dbReference>
<comment type="cofactor">
    <cofactor evidence="1">
        <name>Mn(2+)</name>
        <dbReference type="ChEBI" id="CHEBI:29035"/>
    </cofactor>
</comment>
<dbReference type="GO" id="GO:0004722">
    <property type="term" value="F:protein serine/threonine phosphatase activity"/>
    <property type="evidence" value="ECO:0007669"/>
    <property type="project" value="UniProtKB-EC"/>
</dbReference>
<keyword evidence="8" id="KW-0464">Manganese</keyword>
<dbReference type="PANTHER" id="PTHR13832:SF565">
    <property type="entry name" value="AT28366P-RELATED"/>
    <property type="match status" value="1"/>
</dbReference>
<dbReference type="InterPro" id="IPR036457">
    <property type="entry name" value="PPM-type-like_dom_sf"/>
</dbReference>
<dbReference type="EC" id="3.1.3.16" evidence="4"/>
<reference evidence="13" key="2">
    <citation type="submission" date="2014-02" db="EMBL/GenBank/DDBJ databases">
        <title>Complete DNA sequence of /Kuraishia capsulata/ illustrates novel genomic features among budding yeasts (/Saccharomycotina/).</title>
        <authorList>
            <person name="Morales L."/>
            <person name="Noel B."/>
            <person name="Porcel B."/>
            <person name="Marcet-Houben M."/>
            <person name="Hullo M-F."/>
            <person name="Sacerdot C."/>
            <person name="Tekaia F."/>
            <person name="Leh-Louis V."/>
            <person name="Despons L."/>
            <person name="Khanna V."/>
            <person name="Aury J-M."/>
            <person name="Barbe V."/>
            <person name="Couloux A."/>
            <person name="Labadie K."/>
            <person name="Pelletier E."/>
            <person name="Souciet J-L."/>
            <person name="Boekhout T."/>
            <person name="Gabaldon T."/>
            <person name="Wincker P."/>
            <person name="Dujon B."/>
        </authorList>
    </citation>
    <scope>NUCLEOTIDE SEQUENCE</scope>
    <source>
        <strain evidence="13">CBS 1993</strain>
    </source>
</reference>
<reference evidence="13" key="1">
    <citation type="submission" date="2013-12" db="EMBL/GenBank/DDBJ databases">
        <authorList>
            <person name="Genoscope - CEA"/>
        </authorList>
    </citation>
    <scope>NUCLEOTIDE SEQUENCE</scope>
    <source>
        <strain evidence="13">CBS 1993</strain>
    </source>
</reference>
<dbReference type="AlphaFoldDB" id="W6MUF1"/>
<dbReference type="GeneID" id="34522598"/>
<dbReference type="GO" id="GO:1904289">
    <property type="term" value="P:regulation of mitotic DNA damage checkpoint"/>
    <property type="evidence" value="ECO:0007669"/>
    <property type="project" value="UniProtKB-ARBA"/>
</dbReference>
<keyword evidence="7 10" id="KW-0904">Protein phosphatase</keyword>
<evidence type="ECO:0000256" key="5">
    <source>
        <dbReference type="ARBA" id="ARBA00022723"/>
    </source>
</evidence>
<evidence type="ECO:0000259" key="12">
    <source>
        <dbReference type="PROSITE" id="PS51746"/>
    </source>
</evidence>
<evidence type="ECO:0000256" key="4">
    <source>
        <dbReference type="ARBA" id="ARBA00013081"/>
    </source>
</evidence>
<evidence type="ECO:0000313" key="14">
    <source>
        <dbReference type="Proteomes" id="UP000019384"/>
    </source>
</evidence>
<protein>
    <recommendedName>
        <fullName evidence="4">protein-serine/threonine phosphatase</fullName>
        <ecNumber evidence="4">3.1.3.16</ecNumber>
    </recommendedName>
</protein>
<dbReference type="GO" id="GO:1903753">
    <property type="term" value="P:negative regulation of p38MAPK cascade"/>
    <property type="evidence" value="ECO:0007669"/>
    <property type="project" value="UniProtKB-ARBA"/>
</dbReference>
<evidence type="ECO:0000256" key="2">
    <source>
        <dbReference type="ARBA" id="ARBA00001946"/>
    </source>
</evidence>
<dbReference type="SMART" id="SM00332">
    <property type="entry name" value="PP2Cc"/>
    <property type="match status" value="1"/>
</dbReference>
<dbReference type="PROSITE" id="PS01032">
    <property type="entry name" value="PPM_1"/>
    <property type="match status" value="1"/>
</dbReference>
<feature type="compositionally biased region" description="Basic and acidic residues" evidence="11">
    <location>
        <begin position="419"/>
        <end position="430"/>
    </location>
</feature>
<evidence type="ECO:0000256" key="6">
    <source>
        <dbReference type="ARBA" id="ARBA00022801"/>
    </source>
</evidence>